<reference evidence="1 2" key="1">
    <citation type="journal article" date="2021" name="Nat. Plants">
        <title>The Taxus genome provides insights into paclitaxel biosynthesis.</title>
        <authorList>
            <person name="Xiong X."/>
            <person name="Gou J."/>
            <person name="Liao Q."/>
            <person name="Li Y."/>
            <person name="Zhou Q."/>
            <person name="Bi G."/>
            <person name="Li C."/>
            <person name="Du R."/>
            <person name="Wang X."/>
            <person name="Sun T."/>
            <person name="Guo L."/>
            <person name="Liang H."/>
            <person name="Lu P."/>
            <person name="Wu Y."/>
            <person name="Zhang Z."/>
            <person name="Ro D.K."/>
            <person name="Shang Y."/>
            <person name="Huang S."/>
            <person name="Yan J."/>
        </authorList>
    </citation>
    <scope>NUCLEOTIDE SEQUENCE [LARGE SCALE GENOMIC DNA]</scope>
    <source>
        <strain evidence="1">Ta-2019</strain>
    </source>
</reference>
<dbReference type="Proteomes" id="UP000824469">
    <property type="component" value="Unassembled WGS sequence"/>
</dbReference>
<name>A0AA38FFB4_TAXCH</name>
<protein>
    <submittedName>
        <fullName evidence="1">Uncharacterized protein</fullName>
    </submittedName>
</protein>
<proteinExistence type="predicted"/>
<keyword evidence="2" id="KW-1185">Reference proteome</keyword>
<gene>
    <name evidence="1" type="ORF">KI387_008538</name>
</gene>
<organism evidence="1 2">
    <name type="scientific">Taxus chinensis</name>
    <name type="common">Chinese yew</name>
    <name type="synonym">Taxus wallichiana var. chinensis</name>
    <dbReference type="NCBI Taxonomy" id="29808"/>
    <lineage>
        <taxon>Eukaryota</taxon>
        <taxon>Viridiplantae</taxon>
        <taxon>Streptophyta</taxon>
        <taxon>Embryophyta</taxon>
        <taxon>Tracheophyta</taxon>
        <taxon>Spermatophyta</taxon>
        <taxon>Pinopsida</taxon>
        <taxon>Pinidae</taxon>
        <taxon>Conifers II</taxon>
        <taxon>Cupressales</taxon>
        <taxon>Taxaceae</taxon>
        <taxon>Taxus</taxon>
    </lineage>
</organism>
<comment type="caution">
    <text evidence="1">The sequence shown here is derived from an EMBL/GenBank/DDBJ whole genome shotgun (WGS) entry which is preliminary data.</text>
</comment>
<evidence type="ECO:0000313" key="2">
    <source>
        <dbReference type="Proteomes" id="UP000824469"/>
    </source>
</evidence>
<evidence type="ECO:0000313" key="1">
    <source>
        <dbReference type="EMBL" id="KAH9304134.1"/>
    </source>
</evidence>
<feature type="non-terminal residue" evidence="1">
    <location>
        <position position="186"/>
    </location>
</feature>
<dbReference type="EMBL" id="JAHRHJ020000008">
    <property type="protein sequence ID" value="KAH9304134.1"/>
    <property type="molecule type" value="Genomic_DNA"/>
</dbReference>
<dbReference type="AlphaFoldDB" id="A0AA38FFB4"/>
<sequence length="186" mass="20284">MYNNVEEGAFDELRAITQNTLGGLKAIKDALDGMKAITQNTLGGLKVIEDALDGMKAIIEEIFDGMKFISEEVQVVCFESHHTKCTGGLKATKDAPNGMKVIIEDALDGMKAITEEVQCGNAGPEKLKNPQLKLDQCSGTMQRDRQVNPLHSLFCPSQKRSKPSGSESLGLLDFIRCVIQVLLESE</sequence>
<accession>A0AA38FFB4</accession>